<keyword evidence="8 9" id="KW-0472">Membrane</keyword>
<dbReference type="PANTHER" id="PTHR30081:SF8">
    <property type="entry name" value="PROTEIN TRANSLOCASE SUBUNIT SECF"/>
    <property type="match status" value="1"/>
</dbReference>
<evidence type="ECO:0000256" key="6">
    <source>
        <dbReference type="ARBA" id="ARBA00022989"/>
    </source>
</evidence>
<keyword evidence="4 9" id="KW-0812">Transmembrane</keyword>
<dbReference type="PANTHER" id="PTHR30081">
    <property type="entry name" value="PROTEIN-EXPORT MEMBRANE PROTEIN SEC"/>
    <property type="match status" value="1"/>
</dbReference>
<comment type="function">
    <text evidence="9">Part of the Sec protein translocase complex. Interacts with the SecYEG preprotein conducting channel. SecDF uses the proton motive force (PMF) to complete protein translocation after the ATP-dependent function of SecA.</text>
</comment>
<dbReference type="GO" id="GO:0043952">
    <property type="term" value="P:protein transport by the Sec complex"/>
    <property type="evidence" value="ECO:0007669"/>
    <property type="project" value="UniProtKB-UniRule"/>
</dbReference>
<comment type="caution">
    <text evidence="12">The sequence shown here is derived from an EMBL/GenBank/DDBJ whole genome shotgun (WGS) entry which is preliminary data.</text>
</comment>
<dbReference type="InterPro" id="IPR022645">
    <property type="entry name" value="SecD/SecF_bac"/>
</dbReference>
<accession>A0A9Q4IFD7</accession>
<evidence type="ECO:0000256" key="10">
    <source>
        <dbReference type="SAM" id="MobiDB-lite"/>
    </source>
</evidence>
<proteinExistence type="inferred from homology"/>
<feature type="transmembrane region" description="Helical" evidence="9">
    <location>
        <begin position="285"/>
        <end position="305"/>
    </location>
</feature>
<evidence type="ECO:0000256" key="1">
    <source>
        <dbReference type="ARBA" id="ARBA00004651"/>
    </source>
</evidence>
<feature type="region of interest" description="Disordered" evidence="10">
    <location>
        <begin position="376"/>
        <end position="403"/>
    </location>
</feature>
<dbReference type="GO" id="GO:0006605">
    <property type="term" value="P:protein targeting"/>
    <property type="evidence" value="ECO:0007669"/>
    <property type="project" value="UniProtKB-UniRule"/>
</dbReference>
<dbReference type="Gene3D" id="1.20.1640.10">
    <property type="entry name" value="Multidrug efflux transporter AcrB transmembrane domain"/>
    <property type="match status" value="1"/>
</dbReference>
<comment type="subcellular location">
    <subcellularLocation>
        <location evidence="1 9">Cell membrane</location>
        <topology evidence="1 9">Multi-pass membrane protein</topology>
    </subcellularLocation>
</comment>
<evidence type="ECO:0000256" key="9">
    <source>
        <dbReference type="HAMAP-Rule" id="MF_01464"/>
    </source>
</evidence>
<reference evidence="12" key="1">
    <citation type="submission" date="2022-08" db="EMBL/GenBank/DDBJ databases">
        <title>Corynebacterium sp. nov., isolated from clinical breast specimens.</title>
        <authorList>
            <person name="Zhang T."/>
        </authorList>
    </citation>
    <scope>NUCLEOTIDE SEQUENCE</scope>
    <source>
        <strain evidence="12">CCUG 57942</strain>
    </source>
</reference>
<comment type="similarity">
    <text evidence="9">Belongs to the SecD/SecF family. SecF subfamily.</text>
</comment>
<feature type="domain" description="Protein export membrane protein SecD/SecF C-terminal" evidence="11">
    <location>
        <begin position="154"/>
        <end position="338"/>
    </location>
</feature>
<dbReference type="AlphaFoldDB" id="A0A9Q4IFD7"/>
<keyword evidence="7 9" id="KW-0811">Translocation</keyword>
<dbReference type="RefSeq" id="WP_269026868.1">
    <property type="nucleotide sequence ID" value="NZ_BAABDP010000009.1"/>
</dbReference>
<dbReference type="InterPro" id="IPR005665">
    <property type="entry name" value="SecF_bac"/>
</dbReference>
<evidence type="ECO:0000256" key="5">
    <source>
        <dbReference type="ARBA" id="ARBA00022927"/>
    </source>
</evidence>
<evidence type="ECO:0000256" key="8">
    <source>
        <dbReference type="ARBA" id="ARBA00023136"/>
    </source>
</evidence>
<dbReference type="InterPro" id="IPR022813">
    <property type="entry name" value="SecD/SecF_arch_bac"/>
</dbReference>
<feature type="transmembrane region" description="Helical" evidence="9">
    <location>
        <begin position="50"/>
        <end position="68"/>
    </location>
</feature>
<protein>
    <recommendedName>
        <fullName evidence="9">Protein-export membrane protein SecF</fullName>
    </recommendedName>
</protein>
<dbReference type="SUPFAM" id="SSF82866">
    <property type="entry name" value="Multidrug efflux transporter AcrB transmembrane domain"/>
    <property type="match status" value="1"/>
</dbReference>
<feature type="transmembrane region" description="Helical" evidence="9">
    <location>
        <begin position="175"/>
        <end position="192"/>
    </location>
</feature>
<dbReference type="HAMAP" id="MF_01464_B">
    <property type="entry name" value="SecF_B"/>
    <property type="match status" value="1"/>
</dbReference>
<feature type="transmembrane region" description="Helical" evidence="9">
    <location>
        <begin position="311"/>
        <end position="334"/>
    </location>
</feature>
<evidence type="ECO:0000256" key="2">
    <source>
        <dbReference type="ARBA" id="ARBA00022448"/>
    </source>
</evidence>
<evidence type="ECO:0000256" key="7">
    <source>
        <dbReference type="ARBA" id="ARBA00023010"/>
    </source>
</evidence>
<dbReference type="PRINTS" id="PR01755">
    <property type="entry name" value="SECFTRNLCASE"/>
</dbReference>
<dbReference type="EMBL" id="JANRML010000001">
    <property type="protein sequence ID" value="MCZ2219937.1"/>
    <property type="molecule type" value="Genomic_DNA"/>
</dbReference>
<evidence type="ECO:0000256" key="3">
    <source>
        <dbReference type="ARBA" id="ARBA00022475"/>
    </source>
</evidence>
<sequence length="403" mass="43058">MSSTKATSTHTSTEAADAGNTVAAPVKAKRSAETLYDGTGAIDFVGRRKLWYGITLALVVISLLAMLFRGFNMGIDFEGGTKMTMPAGELVAEEVEDTFVDATGVTPELTQIVGSGDTRTLEINSGHLTQEQIDAARQAIFDEYQIEDHNGEPSADAIGDSTVSESWGSTITNRMLLAMAVFLVAAAVYVAVRLQREMAAAAMAALIVDAVLIAGIYALFGLEITPAMIIGLLTVLTFSLYDTVIVFDKVRENTSGVLDSRRSTYAEEANLAVNQTVMRSISTSVISALPIVALMIVAVWMLGVGTLKDLALIQLIGVIEGIFSSLFLATPLLVSLVNRKKKYKEHNAAVERFRARGTGELEDEAVEKVAPEKRQVAAPVRRAGSSFDSADGAIGSSTWRPGR</sequence>
<dbReference type="Proteomes" id="UP001071110">
    <property type="component" value="Unassembled WGS sequence"/>
</dbReference>
<dbReference type="GO" id="GO:0065002">
    <property type="term" value="P:intracellular protein transmembrane transport"/>
    <property type="evidence" value="ECO:0007669"/>
    <property type="project" value="UniProtKB-UniRule"/>
</dbReference>
<dbReference type="NCBIfam" id="TIGR00966">
    <property type="entry name" value="transloc_SecF"/>
    <property type="match status" value="1"/>
</dbReference>
<dbReference type="Pfam" id="PF07549">
    <property type="entry name" value="Sec_GG"/>
    <property type="match status" value="1"/>
</dbReference>
<keyword evidence="5 9" id="KW-0653">Protein transport</keyword>
<evidence type="ECO:0000259" key="11">
    <source>
        <dbReference type="Pfam" id="PF02355"/>
    </source>
</evidence>
<keyword evidence="3 9" id="KW-1003">Cell membrane</keyword>
<dbReference type="GO" id="GO:0015450">
    <property type="term" value="F:protein-transporting ATPase activity"/>
    <property type="evidence" value="ECO:0007669"/>
    <property type="project" value="InterPro"/>
</dbReference>
<gene>
    <name evidence="9 12" type="primary">secF</name>
    <name evidence="12" type="ORF">NUW87_00915</name>
</gene>
<feature type="transmembrane region" description="Helical" evidence="9">
    <location>
        <begin position="226"/>
        <end position="247"/>
    </location>
</feature>
<dbReference type="InterPro" id="IPR048634">
    <property type="entry name" value="SecD_SecF_C"/>
</dbReference>
<evidence type="ECO:0000256" key="4">
    <source>
        <dbReference type="ARBA" id="ARBA00022692"/>
    </source>
</evidence>
<organism evidence="12 13">
    <name type="scientific">Corynebacterium pilbarense</name>
    <dbReference type="NCBI Taxonomy" id="1288393"/>
    <lineage>
        <taxon>Bacteria</taxon>
        <taxon>Bacillati</taxon>
        <taxon>Actinomycetota</taxon>
        <taxon>Actinomycetes</taxon>
        <taxon>Mycobacteriales</taxon>
        <taxon>Corynebacteriaceae</taxon>
        <taxon>Corynebacterium</taxon>
    </lineage>
</organism>
<dbReference type="GO" id="GO:0005886">
    <property type="term" value="C:plasma membrane"/>
    <property type="evidence" value="ECO:0007669"/>
    <property type="project" value="UniProtKB-SubCell"/>
</dbReference>
<name>A0A9Q4IFD7_9CORY</name>
<dbReference type="Pfam" id="PF02355">
    <property type="entry name" value="SecD_SecF_C"/>
    <property type="match status" value="1"/>
</dbReference>
<evidence type="ECO:0000313" key="12">
    <source>
        <dbReference type="EMBL" id="MCZ2219937.1"/>
    </source>
</evidence>
<comment type="subunit">
    <text evidence="9">Forms a complex with SecD. Part of the essential Sec protein translocation apparatus which comprises SecA, SecYEG and auxiliary proteins SecDF. Other proteins may also be involved.</text>
</comment>
<dbReference type="InterPro" id="IPR022646">
    <property type="entry name" value="SecD/SecF_CS"/>
</dbReference>
<feature type="transmembrane region" description="Helical" evidence="9">
    <location>
        <begin position="199"/>
        <end position="220"/>
    </location>
</feature>
<keyword evidence="6 9" id="KW-1133">Transmembrane helix</keyword>
<evidence type="ECO:0000313" key="13">
    <source>
        <dbReference type="Proteomes" id="UP001071110"/>
    </source>
</evidence>
<keyword evidence="13" id="KW-1185">Reference proteome</keyword>
<keyword evidence="2 9" id="KW-0813">Transport</keyword>